<dbReference type="KEGG" id="tcu:Tcur_1163"/>
<name>D1A8Q1_THECD</name>
<sequence>MRRVYRGSAAVRIDGRAAATVAVTIEFGGERPIFMIASTGSGPGELLWIAADDDDATVVFDPAGGRLTADTDHRHAPAAPPTWFAPAGGPLGNMALPQGADRAHAVLTVSATGLTGSLTMSGTRFDGTPTHCAAEVTAVAGTGRR</sequence>
<dbReference type="STRING" id="471852.Tcur_1163"/>
<evidence type="ECO:0000313" key="1">
    <source>
        <dbReference type="EMBL" id="ACY96746.1"/>
    </source>
</evidence>
<dbReference type="AlphaFoldDB" id="D1A8Q1"/>
<keyword evidence="2" id="KW-1185">Reference proteome</keyword>
<dbReference type="Proteomes" id="UP000001918">
    <property type="component" value="Chromosome"/>
</dbReference>
<dbReference type="RefSeq" id="WP_012851530.1">
    <property type="nucleotide sequence ID" value="NC_013510.1"/>
</dbReference>
<proteinExistence type="predicted"/>
<organism evidence="1 2">
    <name type="scientific">Thermomonospora curvata (strain ATCC 19995 / DSM 43183 / JCM 3096 / KCTC 9072 / NBRC 15933 / NCIMB 10081 / Henssen B9)</name>
    <dbReference type="NCBI Taxonomy" id="471852"/>
    <lineage>
        <taxon>Bacteria</taxon>
        <taxon>Bacillati</taxon>
        <taxon>Actinomycetota</taxon>
        <taxon>Actinomycetes</taxon>
        <taxon>Streptosporangiales</taxon>
        <taxon>Thermomonosporaceae</taxon>
        <taxon>Thermomonospora</taxon>
    </lineage>
</organism>
<accession>D1A8Q1</accession>
<dbReference type="HOGENOM" id="CLU_1785978_0_0_11"/>
<evidence type="ECO:0000313" key="2">
    <source>
        <dbReference type="Proteomes" id="UP000001918"/>
    </source>
</evidence>
<protein>
    <submittedName>
        <fullName evidence="1">Uncharacterized protein</fullName>
    </submittedName>
</protein>
<gene>
    <name evidence="1" type="ordered locus">Tcur_1163</name>
</gene>
<reference evidence="1 2" key="1">
    <citation type="journal article" date="2011" name="Stand. Genomic Sci.">
        <title>Complete genome sequence of Thermomonospora curvata type strain (B9).</title>
        <authorList>
            <person name="Chertkov O."/>
            <person name="Sikorski J."/>
            <person name="Nolan M."/>
            <person name="Lapidus A."/>
            <person name="Lucas S."/>
            <person name="Del Rio T.G."/>
            <person name="Tice H."/>
            <person name="Cheng J.F."/>
            <person name="Goodwin L."/>
            <person name="Pitluck S."/>
            <person name="Liolios K."/>
            <person name="Ivanova N."/>
            <person name="Mavromatis K."/>
            <person name="Mikhailova N."/>
            <person name="Ovchinnikova G."/>
            <person name="Pati A."/>
            <person name="Chen A."/>
            <person name="Palaniappan K."/>
            <person name="Djao O.D."/>
            <person name="Land M."/>
            <person name="Hauser L."/>
            <person name="Chang Y.J."/>
            <person name="Jeffries C.D."/>
            <person name="Brettin T."/>
            <person name="Han C."/>
            <person name="Detter J.C."/>
            <person name="Rohde M."/>
            <person name="Goker M."/>
            <person name="Woyke T."/>
            <person name="Bristow J."/>
            <person name="Eisen J.A."/>
            <person name="Markowitz V."/>
            <person name="Hugenholtz P."/>
            <person name="Klenk H.P."/>
            <person name="Kyrpides N.C."/>
        </authorList>
    </citation>
    <scope>NUCLEOTIDE SEQUENCE [LARGE SCALE GENOMIC DNA]</scope>
    <source>
        <strain evidence="2">ATCC 19995 / DSM 43183 / JCM 3096 / KCTC 9072 / NBRC 15933 / NCIMB 10081 / Henssen B9</strain>
    </source>
</reference>
<dbReference type="EMBL" id="CP001738">
    <property type="protein sequence ID" value="ACY96746.1"/>
    <property type="molecule type" value="Genomic_DNA"/>
</dbReference>